<comment type="caution">
    <text evidence="1">The sequence shown here is derived from an EMBL/GenBank/DDBJ whole genome shotgun (WGS) entry which is preliminary data.</text>
</comment>
<protein>
    <submittedName>
        <fullName evidence="1">Uncharacterized protein</fullName>
    </submittedName>
</protein>
<sequence length="124" mass="13590">MVADEFLYIADVLAPLRRNEILFLGALHRCYTQVRGERPEAHLEGDRFTFGREATQLLKIALIPPVFPDWITLEAVGASLTRTGFVKEATVESAPVFLPTPLLSGLVSLINIEAACAAEGQKKP</sequence>
<keyword evidence="2" id="KW-1185">Reference proteome</keyword>
<evidence type="ECO:0000313" key="2">
    <source>
        <dbReference type="Proteomes" id="UP000245754"/>
    </source>
</evidence>
<dbReference type="AlphaFoldDB" id="A0A316ESD6"/>
<dbReference type="EMBL" id="QGGT01000004">
    <property type="protein sequence ID" value="PWK33468.1"/>
    <property type="molecule type" value="Genomic_DNA"/>
</dbReference>
<dbReference type="Proteomes" id="UP000245754">
    <property type="component" value="Unassembled WGS sequence"/>
</dbReference>
<dbReference type="RefSeq" id="WP_109584579.1">
    <property type="nucleotide sequence ID" value="NZ_QGGT01000004.1"/>
</dbReference>
<evidence type="ECO:0000313" key="1">
    <source>
        <dbReference type="EMBL" id="PWK33468.1"/>
    </source>
</evidence>
<name>A0A316ESD6_9BURK</name>
<reference evidence="1 2" key="1">
    <citation type="submission" date="2018-05" db="EMBL/GenBank/DDBJ databases">
        <title>Genomic Encyclopedia of Type Strains, Phase IV (KMG-V): Genome sequencing to study the core and pangenomes of soil and plant-associated prokaryotes.</title>
        <authorList>
            <person name="Whitman W."/>
        </authorList>
    </citation>
    <scope>NUCLEOTIDE SEQUENCE [LARGE SCALE GENOMIC DNA]</scope>
    <source>
        <strain evidence="1 2">SLV-132</strain>
    </source>
</reference>
<accession>A0A316ESD6</accession>
<proteinExistence type="predicted"/>
<gene>
    <name evidence="1" type="ORF">C7419_104143</name>
</gene>
<organism evidence="1 2">
    <name type="scientific">Cupriavidus plantarum</name>
    <dbReference type="NCBI Taxonomy" id="942865"/>
    <lineage>
        <taxon>Bacteria</taxon>
        <taxon>Pseudomonadati</taxon>
        <taxon>Pseudomonadota</taxon>
        <taxon>Betaproteobacteria</taxon>
        <taxon>Burkholderiales</taxon>
        <taxon>Burkholderiaceae</taxon>
        <taxon>Cupriavidus</taxon>
    </lineage>
</organism>